<feature type="compositionally biased region" description="Polar residues" evidence="3">
    <location>
        <begin position="188"/>
        <end position="202"/>
    </location>
</feature>
<evidence type="ECO:0000256" key="2">
    <source>
        <dbReference type="PROSITE-ProRule" id="PRU00192"/>
    </source>
</evidence>
<proteinExistence type="predicted"/>
<gene>
    <name evidence="5" type="ORF">AGOS_ADL288C</name>
</gene>
<dbReference type="GO" id="GO:0044697">
    <property type="term" value="C:HICS complex"/>
    <property type="evidence" value="ECO:0007669"/>
    <property type="project" value="EnsemblFungi"/>
</dbReference>
<dbReference type="GO" id="GO:0110085">
    <property type="term" value="C:mitotic actomyosin contractile ring"/>
    <property type="evidence" value="ECO:0000318"/>
    <property type="project" value="GO_Central"/>
</dbReference>
<feature type="domain" description="SH3" evidence="4">
    <location>
        <begin position="7"/>
        <end position="67"/>
    </location>
</feature>
<feature type="region of interest" description="Disordered" evidence="3">
    <location>
        <begin position="171"/>
        <end position="220"/>
    </location>
</feature>
<evidence type="ECO:0000313" key="5">
    <source>
        <dbReference type="EMBL" id="AAS51632.1"/>
    </source>
</evidence>
<evidence type="ECO:0000256" key="3">
    <source>
        <dbReference type="SAM" id="MobiDB-lite"/>
    </source>
</evidence>
<evidence type="ECO:0000259" key="4">
    <source>
        <dbReference type="PROSITE" id="PS50002"/>
    </source>
</evidence>
<dbReference type="EMBL" id="AE016817">
    <property type="protein sequence ID" value="AAS51632.1"/>
    <property type="molecule type" value="Genomic_DNA"/>
</dbReference>
<dbReference type="Pfam" id="PF00018">
    <property type="entry name" value="SH3_1"/>
    <property type="match status" value="1"/>
</dbReference>
<dbReference type="InterPro" id="IPR038765">
    <property type="entry name" value="Papain-like_cys_pep_sf"/>
</dbReference>
<dbReference type="InParanoid" id="Q75B60"/>
<dbReference type="RefSeq" id="NP_983808.1">
    <property type="nucleotide sequence ID" value="NM_209161.1"/>
</dbReference>
<dbReference type="InterPro" id="IPR056409">
    <property type="entry name" value="Ig_CYK3_C"/>
</dbReference>
<dbReference type="Gene3D" id="2.30.30.40">
    <property type="entry name" value="SH3 Domains"/>
    <property type="match status" value="1"/>
</dbReference>
<dbReference type="GO" id="GO:0030234">
    <property type="term" value="F:enzyme regulator activity"/>
    <property type="evidence" value="ECO:0007669"/>
    <property type="project" value="EnsemblFungi"/>
</dbReference>
<dbReference type="GeneID" id="4619943"/>
<evidence type="ECO:0000256" key="1">
    <source>
        <dbReference type="ARBA" id="ARBA00022443"/>
    </source>
</evidence>
<dbReference type="KEGG" id="ago:AGOS_ADL288C"/>
<accession>Q75B60</accession>
<reference evidence="6" key="2">
    <citation type="journal article" date="2013" name="G3 (Bethesda)">
        <title>Genomes of Ashbya fungi isolated from insects reveal four mating-type loci, numerous translocations, lack of transposons, and distinct gene duplications.</title>
        <authorList>
            <person name="Dietrich F.S."/>
            <person name="Voegeli S."/>
            <person name="Kuo S."/>
            <person name="Philippsen P."/>
        </authorList>
    </citation>
    <scope>GENOME REANNOTATION</scope>
    <source>
        <strain evidence="6">ATCC 10895 / CBS 109.51 / FGSC 9923 / NRRL Y-1056</strain>
    </source>
</reference>
<dbReference type="GO" id="GO:1990344">
    <property type="term" value="P:secondary cell septum biogenesis"/>
    <property type="evidence" value="ECO:0007669"/>
    <property type="project" value="EnsemblFungi"/>
</dbReference>
<dbReference type="HOGENOM" id="CLU_008674_1_0_1"/>
<dbReference type="GO" id="GO:0000142">
    <property type="term" value="C:cellular bud neck contractile ring"/>
    <property type="evidence" value="ECO:0007669"/>
    <property type="project" value="EnsemblFungi"/>
</dbReference>
<dbReference type="InterPro" id="IPR001452">
    <property type="entry name" value="SH3_domain"/>
</dbReference>
<dbReference type="OrthoDB" id="6129702at2759"/>
<dbReference type="FunCoup" id="Q75B60">
    <property type="interactions" value="82"/>
</dbReference>
<evidence type="ECO:0000313" key="6">
    <source>
        <dbReference type="Proteomes" id="UP000000591"/>
    </source>
</evidence>
<dbReference type="SMART" id="SM00326">
    <property type="entry name" value="SH3"/>
    <property type="match status" value="1"/>
</dbReference>
<feature type="region of interest" description="Disordered" evidence="3">
    <location>
        <begin position="241"/>
        <end position="299"/>
    </location>
</feature>
<dbReference type="InterPro" id="IPR052557">
    <property type="entry name" value="CAP/Cytokinesis_protein"/>
</dbReference>
<dbReference type="PROSITE" id="PS50002">
    <property type="entry name" value="SH3"/>
    <property type="match status" value="1"/>
</dbReference>
<dbReference type="PANTHER" id="PTHR46333:SF2">
    <property type="entry name" value="CYTOKINESIS PROTEIN 3"/>
    <property type="match status" value="1"/>
</dbReference>
<dbReference type="STRING" id="284811.Q75B60"/>
<organism evidence="5 6">
    <name type="scientific">Eremothecium gossypii (strain ATCC 10895 / CBS 109.51 / FGSC 9923 / NRRL Y-1056)</name>
    <name type="common">Yeast</name>
    <name type="synonym">Ashbya gossypii</name>
    <dbReference type="NCBI Taxonomy" id="284811"/>
    <lineage>
        <taxon>Eukaryota</taxon>
        <taxon>Fungi</taxon>
        <taxon>Dikarya</taxon>
        <taxon>Ascomycota</taxon>
        <taxon>Saccharomycotina</taxon>
        <taxon>Saccharomycetes</taxon>
        <taxon>Saccharomycetales</taxon>
        <taxon>Saccharomycetaceae</taxon>
        <taxon>Eremothecium</taxon>
    </lineage>
</organism>
<dbReference type="OMA" id="CTPYELT"/>
<reference evidence="5 6" key="1">
    <citation type="journal article" date="2004" name="Science">
        <title>The Ashbya gossypii genome as a tool for mapping the ancient Saccharomyces cerevisiae genome.</title>
        <authorList>
            <person name="Dietrich F.S."/>
            <person name="Voegeli S."/>
            <person name="Brachat S."/>
            <person name="Lerch A."/>
            <person name="Gates K."/>
            <person name="Steiner S."/>
            <person name="Mohr C."/>
            <person name="Pohlmann R."/>
            <person name="Luedi P."/>
            <person name="Choi S."/>
            <person name="Wing R.A."/>
            <person name="Flavier A."/>
            <person name="Gaffney T.D."/>
            <person name="Philippsen P."/>
        </authorList>
    </citation>
    <scope>NUCLEOTIDE SEQUENCE [LARGE SCALE GENOMIC DNA]</scope>
    <source>
        <strain evidence="6">ATCC 10895 / CBS 109.51 / FGSC 9923 / NRRL Y-1056</strain>
    </source>
</reference>
<dbReference type="InterPro" id="IPR002931">
    <property type="entry name" value="Transglutaminase-like"/>
</dbReference>
<name>Q75B60_EREGS</name>
<feature type="region of interest" description="Disordered" evidence="3">
    <location>
        <begin position="76"/>
        <end position="132"/>
    </location>
</feature>
<feature type="compositionally biased region" description="Basic and acidic residues" evidence="3">
    <location>
        <begin position="253"/>
        <end position="262"/>
    </location>
</feature>
<dbReference type="InterPro" id="IPR036028">
    <property type="entry name" value="SH3-like_dom_sf"/>
</dbReference>
<feature type="compositionally biased region" description="Low complexity" evidence="3">
    <location>
        <begin position="290"/>
        <end position="299"/>
    </location>
</feature>
<keyword evidence="6" id="KW-1185">Reference proteome</keyword>
<dbReference type="SUPFAM" id="SSF50044">
    <property type="entry name" value="SH3-domain"/>
    <property type="match status" value="1"/>
</dbReference>
<dbReference type="PANTHER" id="PTHR46333">
    <property type="entry name" value="CYTOKINESIS PROTEIN 3"/>
    <property type="match status" value="1"/>
</dbReference>
<dbReference type="GO" id="GO:0005737">
    <property type="term" value="C:cytoplasm"/>
    <property type="evidence" value="ECO:0000318"/>
    <property type="project" value="GO_Central"/>
</dbReference>
<dbReference type="Pfam" id="PF24584">
    <property type="entry name" value="Ig_CYK3_C"/>
    <property type="match status" value="1"/>
</dbReference>
<dbReference type="AlphaFoldDB" id="Q75B60"/>
<dbReference type="SMART" id="SM00460">
    <property type="entry name" value="TGc"/>
    <property type="match status" value="1"/>
</dbReference>
<dbReference type="Proteomes" id="UP000000591">
    <property type="component" value="Chromosome IV"/>
</dbReference>
<protein>
    <submittedName>
        <fullName evidence="5">ADL288Cp</fullName>
    </submittedName>
</protein>
<sequence>MQESLPKAPFKVKAVYSWSGEHEQDLGFLESDIIEVTKVKGNWLYGRLLRNKKSGYFPVNYVQVLYEVPNGYIERSPAEPRTQRPPTPPTVSAPAVLLPAMPTRSPKSMEKGDLYGHGPHSPALTPAESPRRRMHLEPGMRAGSRLPITHLPKSHSTNMLVPRIEYPVRAPRLRSGKLTPGPEPAKRASSSECSSNTGTTFSRRARSKSDLPPLPPIPPIPNVTLNVDTEYALDFGHPHTAELATDAPNNNDNHNKLRERHGVYNGEYPTTRSYNDLAIARSPQRHTPRNDGYSSSYGSNYEGYEGYSSGYSDGYAQNQISQSRFLEDSLGMSEDSYCLMSDFSATSAGSFARHRFARSFADSTEEDNYPSSPRDISSPSKVSGVFRKFLGSGYQLTGNHSSINIKGGLPKLPDLHNLNIADDEGSHWLQAQCHLHRSNTLSAKEKRERERRVLYENSDVVLRPQDYINEEINTNDVYHSHKPGLVDIELKSMDLENVDYRTRRRCQQTGPFTVESFAHYNFRSGYRSPIEQLRGIFTFCTEFFRLIDDGGKTDFNSTPTNLDSVLHSLCCTPYELTWIFKKMANSLGIQCDLVVGLLKTPNADNMTFRFNHCWLRVLVADEMRFVDVILGNVTNPLHEYINNKKQVQGEDFYFLIQPLHLIYTHVPYLYEEQHIVPAIDRCIAMCLPVVFPSFFKNDLRLYKYSLGLCELLDSEIFECSIKVPSDVELVSSVVPEGSAAARCRNLNLSLVQYKLHKRDRIALIKAVLPPGLSAGTLHIHSGIRGLHDDAMPPLSMIVPLTHSGTSKEYEFVARFPCPDAQKIDMYIKEPQNKYLFSGTEYTFQIICSPADGLTHDPYDAQAAAPNVIVVQSPSGKIYRLKKAESDVEFGVCEARLKVHEPGVWLALITSEAGAGWCTFAKWICV</sequence>
<dbReference type="GO" id="GO:0140278">
    <property type="term" value="P:mitotic division septum assembly"/>
    <property type="evidence" value="ECO:0000318"/>
    <property type="project" value="GO_Central"/>
</dbReference>
<keyword evidence="1 2" id="KW-0728">SH3 domain</keyword>
<dbReference type="eggNOG" id="KOG4575">
    <property type="taxonomic scope" value="Eukaryota"/>
</dbReference>
<dbReference type="SUPFAM" id="SSF54001">
    <property type="entry name" value="Cysteine proteinases"/>
    <property type="match status" value="1"/>
</dbReference>